<feature type="domain" description="Periplasmic binding protein" evidence="3">
    <location>
        <begin position="53"/>
        <end position="305"/>
    </location>
</feature>
<dbReference type="Pfam" id="PF13407">
    <property type="entry name" value="Peripla_BP_4"/>
    <property type="match status" value="1"/>
</dbReference>
<dbReference type="GO" id="GO:0030288">
    <property type="term" value="C:outer membrane-bounded periplasmic space"/>
    <property type="evidence" value="ECO:0007669"/>
    <property type="project" value="TreeGrafter"/>
</dbReference>
<dbReference type="Proteomes" id="UP000650605">
    <property type="component" value="Unassembled WGS sequence"/>
</dbReference>
<dbReference type="Gene3D" id="3.40.50.2300">
    <property type="match status" value="2"/>
</dbReference>
<dbReference type="InterPro" id="IPR050555">
    <property type="entry name" value="Bact_Solute-Bind_Prot2"/>
</dbReference>
<organism evidence="4 5">
    <name type="scientific">Paenibacillus polymyxa</name>
    <name type="common">Bacillus polymyxa</name>
    <dbReference type="NCBI Taxonomy" id="1406"/>
    <lineage>
        <taxon>Bacteria</taxon>
        <taxon>Bacillati</taxon>
        <taxon>Bacillota</taxon>
        <taxon>Bacilli</taxon>
        <taxon>Bacillales</taxon>
        <taxon>Paenibacillaceae</taxon>
        <taxon>Paenibacillus</taxon>
    </lineage>
</organism>
<dbReference type="InterPro" id="IPR025997">
    <property type="entry name" value="SBP_2_dom"/>
</dbReference>
<evidence type="ECO:0000313" key="4">
    <source>
        <dbReference type="EMBL" id="MBM0632211.1"/>
    </source>
</evidence>
<proteinExistence type="inferred from homology"/>
<sequence length="332" mass="37444">MSNRKWTFILIPVFLLFAWLLFQFTLSSFQIHQFAEQLKTVSPNDGGSDTKVVLISQELDNYYWRSIEQGARKEAEQYGMRLDYIGPDRINPSEQVKLLDKAIASKADAILVQGINDPEYRRLIDKAAGLGIPVITIDTDEPDSRRLAYVGTDNEGAGKRMGALLAKASGERGDIGVMISSERVENQRLRLAGFRSVIGRYPKLRIVEIRSSNISRLQAAQQAQNMLTRYPQIRYMVGFSALDGLGILEASERRGARSLQIFAFDDMTETLEAIRDCKIELTLVQQPEEMGAKAIKLLNDYLKGNAPQELTYTRVYEVHADTPDNMSGDDRR</sequence>
<gene>
    <name evidence="4" type="ORF">JDW19_03565</name>
</gene>
<dbReference type="GO" id="GO:0030246">
    <property type="term" value="F:carbohydrate binding"/>
    <property type="evidence" value="ECO:0007669"/>
    <property type="project" value="TreeGrafter"/>
</dbReference>
<comment type="caution">
    <text evidence="4">The sequence shown here is derived from an EMBL/GenBank/DDBJ whole genome shotgun (WGS) entry which is preliminary data.</text>
</comment>
<dbReference type="InterPro" id="IPR028082">
    <property type="entry name" value="Peripla_BP_I"/>
</dbReference>
<dbReference type="AlphaFoldDB" id="A0A8I1J2B6"/>
<evidence type="ECO:0000259" key="3">
    <source>
        <dbReference type="Pfam" id="PF13407"/>
    </source>
</evidence>
<evidence type="ECO:0000313" key="5">
    <source>
        <dbReference type="Proteomes" id="UP000650605"/>
    </source>
</evidence>
<protein>
    <submittedName>
        <fullName evidence="4">Sugar-binding protein</fullName>
    </submittedName>
</protein>
<dbReference type="PANTHER" id="PTHR30036">
    <property type="entry name" value="D-XYLOSE-BINDING PERIPLASMIC PROTEIN"/>
    <property type="match status" value="1"/>
</dbReference>
<dbReference type="CDD" id="cd06314">
    <property type="entry name" value="PBP1_tmGBP"/>
    <property type="match status" value="1"/>
</dbReference>
<accession>A0A8I1J2B6</accession>
<name>A0A8I1J2B6_PAEPO</name>
<comment type="subcellular location">
    <subcellularLocation>
        <location evidence="1">Cell envelope</location>
    </subcellularLocation>
</comment>
<comment type="similarity">
    <text evidence="2">Belongs to the bacterial solute-binding protein 2 family.</text>
</comment>
<dbReference type="RefSeq" id="WP_165144449.1">
    <property type="nucleotide sequence ID" value="NZ_JAEHFQ010000001.1"/>
</dbReference>
<reference evidence="4" key="1">
    <citation type="submission" date="2020-12" db="EMBL/GenBank/DDBJ databases">
        <title>Paenibacillus polymyxa LMG 27872: a double-edged sword.</title>
        <authorList>
            <person name="Langendries S."/>
            <person name="Garcia Mendez S."/>
            <person name="Beirinckx S."/>
            <person name="Viaene T."/>
            <person name="Baeyen S."/>
            <person name="Goeminne G."/>
            <person name="Willems A."/>
            <person name="Debode J."/>
            <person name="Goormachtig S."/>
        </authorList>
    </citation>
    <scope>NUCLEOTIDE SEQUENCE</scope>
    <source>
        <strain evidence="4">LMG 27872</strain>
    </source>
</reference>
<dbReference type="EMBL" id="JAEHFQ010000001">
    <property type="protein sequence ID" value="MBM0632211.1"/>
    <property type="molecule type" value="Genomic_DNA"/>
</dbReference>
<dbReference type="SUPFAM" id="SSF53822">
    <property type="entry name" value="Periplasmic binding protein-like I"/>
    <property type="match status" value="1"/>
</dbReference>
<dbReference type="PANTHER" id="PTHR30036:SF7">
    <property type="entry name" value="ABC TRANSPORTER PERIPLASMIC-BINDING PROTEIN YPHF"/>
    <property type="match status" value="1"/>
</dbReference>
<evidence type="ECO:0000256" key="1">
    <source>
        <dbReference type="ARBA" id="ARBA00004196"/>
    </source>
</evidence>
<evidence type="ECO:0000256" key="2">
    <source>
        <dbReference type="ARBA" id="ARBA00007639"/>
    </source>
</evidence>